<keyword evidence="1" id="KW-1015">Disulfide bond</keyword>
<dbReference type="InterPro" id="IPR051487">
    <property type="entry name" value="Ser/Thr_Proteases_Immune/Dev"/>
</dbReference>
<feature type="domain" description="Peptidase S1" evidence="2">
    <location>
        <begin position="24"/>
        <end position="245"/>
    </location>
</feature>
<proteinExistence type="predicted"/>
<dbReference type="SUPFAM" id="SSF50494">
    <property type="entry name" value="Trypsin-like serine proteases"/>
    <property type="match status" value="1"/>
</dbReference>
<organism evidence="4 6">
    <name type="scientific">Leyella lascolaii</name>
    <dbReference type="NCBI Taxonomy" id="1776379"/>
    <lineage>
        <taxon>Bacteria</taxon>
        <taxon>Pseudomonadati</taxon>
        <taxon>Bacteroidota</taxon>
        <taxon>Bacteroidia</taxon>
        <taxon>Bacteroidales</taxon>
        <taxon>Prevotellaceae</taxon>
        <taxon>Leyella</taxon>
    </lineage>
</organism>
<keyword evidence="4" id="KW-0645">Protease</keyword>
<dbReference type="RefSeq" id="WP_273532426.1">
    <property type="nucleotide sequence ID" value="NZ_CALUKV010000026.1"/>
</dbReference>
<evidence type="ECO:0000313" key="5">
    <source>
        <dbReference type="Proteomes" id="UP001167831"/>
    </source>
</evidence>
<dbReference type="Proteomes" id="UP001168478">
    <property type="component" value="Unassembled WGS sequence"/>
</dbReference>
<dbReference type="Pfam" id="PF00089">
    <property type="entry name" value="Trypsin"/>
    <property type="match status" value="1"/>
</dbReference>
<dbReference type="EMBL" id="JAUEIE010000001">
    <property type="protein sequence ID" value="MDN0021581.1"/>
    <property type="molecule type" value="Genomic_DNA"/>
</dbReference>
<dbReference type="EMBL" id="JAUEIF010000001">
    <property type="protein sequence ID" value="MDN0024077.1"/>
    <property type="molecule type" value="Genomic_DNA"/>
</dbReference>
<dbReference type="PANTHER" id="PTHR24256">
    <property type="entry name" value="TRYPTASE-RELATED"/>
    <property type="match status" value="1"/>
</dbReference>
<reference evidence="4" key="1">
    <citation type="submission" date="2023-06" db="EMBL/GenBank/DDBJ databases">
        <authorList>
            <person name="Zeman M."/>
            <person name="Kubasova T."/>
            <person name="Jahodarova E."/>
            <person name="Nykrynova M."/>
            <person name="Rychlik I."/>
        </authorList>
    </citation>
    <scope>NUCLEOTIDE SEQUENCE</scope>
    <source>
        <strain evidence="4">ET15</strain>
        <strain evidence="3">ET37</strain>
    </source>
</reference>
<dbReference type="InterPro" id="IPR001314">
    <property type="entry name" value="Peptidase_S1A"/>
</dbReference>
<gene>
    <name evidence="3" type="ORF">QVN81_00875</name>
    <name evidence="4" type="ORF">QVN84_00865</name>
</gene>
<keyword evidence="4" id="KW-0378">Hydrolase</keyword>
<dbReference type="InterPro" id="IPR009003">
    <property type="entry name" value="Peptidase_S1_PA"/>
</dbReference>
<dbReference type="AlphaFoldDB" id="A0AAW7JET7"/>
<sequence length="492" mass="54551">MRKFVLTLFIYIGFTSVLYAQKRIIGGKSVDITQRPYMAEIFGRKEGDPYMHLGGGVILSDRWILTAAHVVINVDADISEVSTGNNNPDSDNNKSSIESIYIHPDYKKYESDYENDLALIKLSEPLKFDSRRQPINISRITKYPDNTVATISGWGRTSIDSPSLPTMLQTTDVVVNTISDGFLTSKSSTTYPFNGDSGAPLTISTPSGELVIGLDFSHLKDMSKGVETLYTNVGYYFDWISSYVYKYDIEGQDVVGTTGTFTVSPYDNFEVKVSGALDTVTKNGDKITVNGHGSGLGFINIYVNGKYVAHKYVWVGAPSVSGVVVDGDYLRLSKGLIDQHITQTEWNIDGSYYSYYEDWIYNPYANYGNVRNRKISVTVTASNQYGKSKPYSTVVTYSKGSRYNISQMEGTNTIRVLTNTASDFLTVETELTTGESETKYVLTNTKNGTVVKSGKLPPIGGIIQVDNAVKGMYVLKLYNKKESIETFKVSLK</sequence>
<dbReference type="InterPro" id="IPR043504">
    <property type="entry name" value="Peptidase_S1_PA_chymotrypsin"/>
</dbReference>
<evidence type="ECO:0000313" key="6">
    <source>
        <dbReference type="Proteomes" id="UP001168478"/>
    </source>
</evidence>
<protein>
    <submittedName>
        <fullName evidence="4">Serine protease</fullName>
    </submittedName>
</protein>
<evidence type="ECO:0000313" key="3">
    <source>
        <dbReference type="EMBL" id="MDN0021581.1"/>
    </source>
</evidence>
<comment type="caution">
    <text evidence="4">The sequence shown here is derived from an EMBL/GenBank/DDBJ whole genome shotgun (WGS) entry which is preliminary data.</text>
</comment>
<dbReference type="FunFam" id="2.40.10.10:FF:000068">
    <property type="entry name" value="transmembrane protease serine 2"/>
    <property type="match status" value="1"/>
</dbReference>
<evidence type="ECO:0000256" key="1">
    <source>
        <dbReference type="ARBA" id="ARBA00023157"/>
    </source>
</evidence>
<reference evidence="4" key="2">
    <citation type="submission" date="2023-08" db="EMBL/GenBank/DDBJ databases">
        <title>Identification and characterization of horizontal gene transfer across gut microbiota members of farm animals based on homology search.</title>
        <authorList>
            <person name="Schwarzerova J."/>
            <person name="Nykrynova M."/>
            <person name="Jureckova K."/>
            <person name="Cejkova D."/>
            <person name="Rychlik I."/>
        </authorList>
    </citation>
    <scope>NUCLEOTIDE SEQUENCE</scope>
    <source>
        <strain evidence="4">ET15</strain>
        <strain evidence="3">ET37</strain>
    </source>
</reference>
<evidence type="ECO:0000313" key="4">
    <source>
        <dbReference type="EMBL" id="MDN0024077.1"/>
    </source>
</evidence>
<dbReference type="Proteomes" id="UP001167831">
    <property type="component" value="Unassembled WGS sequence"/>
</dbReference>
<dbReference type="SMART" id="SM00020">
    <property type="entry name" value="Tryp_SPc"/>
    <property type="match status" value="1"/>
</dbReference>
<evidence type="ECO:0000259" key="2">
    <source>
        <dbReference type="PROSITE" id="PS50240"/>
    </source>
</evidence>
<dbReference type="GO" id="GO:0006508">
    <property type="term" value="P:proteolysis"/>
    <property type="evidence" value="ECO:0007669"/>
    <property type="project" value="UniProtKB-KW"/>
</dbReference>
<dbReference type="InterPro" id="IPR001254">
    <property type="entry name" value="Trypsin_dom"/>
</dbReference>
<dbReference type="GO" id="GO:0004252">
    <property type="term" value="F:serine-type endopeptidase activity"/>
    <property type="evidence" value="ECO:0007669"/>
    <property type="project" value="InterPro"/>
</dbReference>
<dbReference type="PROSITE" id="PS50240">
    <property type="entry name" value="TRYPSIN_DOM"/>
    <property type="match status" value="1"/>
</dbReference>
<dbReference type="CDD" id="cd00190">
    <property type="entry name" value="Tryp_SPc"/>
    <property type="match status" value="1"/>
</dbReference>
<keyword evidence="5" id="KW-1185">Reference proteome</keyword>
<dbReference type="PRINTS" id="PR00722">
    <property type="entry name" value="CHYMOTRYPSIN"/>
</dbReference>
<name>A0AAW7JET7_9BACT</name>
<accession>A0AAW7JET7</accession>
<dbReference type="Gene3D" id="2.40.10.10">
    <property type="entry name" value="Trypsin-like serine proteases"/>
    <property type="match status" value="1"/>
</dbReference>